<protein>
    <submittedName>
        <fullName evidence="2">Uncharacterized protein</fullName>
    </submittedName>
</protein>
<feature type="region of interest" description="Disordered" evidence="1">
    <location>
        <begin position="86"/>
        <end position="115"/>
    </location>
</feature>
<dbReference type="AlphaFoldDB" id="A0A5C3N8N1"/>
<name>A0A5C3N8N1_9AGAM</name>
<organism evidence="2 3">
    <name type="scientific">Heliocybe sulcata</name>
    <dbReference type="NCBI Taxonomy" id="5364"/>
    <lineage>
        <taxon>Eukaryota</taxon>
        <taxon>Fungi</taxon>
        <taxon>Dikarya</taxon>
        <taxon>Basidiomycota</taxon>
        <taxon>Agaricomycotina</taxon>
        <taxon>Agaricomycetes</taxon>
        <taxon>Gloeophyllales</taxon>
        <taxon>Gloeophyllaceae</taxon>
        <taxon>Heliocybe</taxon>
    </lineage>
</organism>
<dbReference type="Proteomes" id="UP000305948">
    <property type="component" value="Unassembled WGS sequence"/>
</dbReference>
<reference evidence="2 3" key="1">
    <citation type="journal article" date="2019" name="Nat. Ecol. Evol.">
        <title>Megaphylogeny resolves global patterns of mushroom evolution.</title>
        <authorList>
            <person name="Varga T."/>
            <person name="Krizsan K."/>
            <person name="Foldi C."/>
            <person name="Dima B."/>
            <person name="Sanchez-Garcia M."/>
            <person name="Sanchez-Ramirez S."/>
            <person name="Szollosi G.J."/>
            <person name="Szarkandi J.G."/>
            <person name="Papp V."/>
            <person name="Albert L."/>
            <person name="Andreopoulos W."/>
            <person name="Angelini C."/>
            <person name="Antonin V."/>
            <person name="Barry K.W."/>
            <person name="Bougher N.L."/>
            <person name="Buchanan P."/>
            <person name="Buyck B."/>
            <person name="Bense V."/>
            <person name="Catcheside P."/>
            <person name="Chovatia M."/>
            <person name="Cooper J."/>
            <person name="Damon W."/>
            <person name="Desjardin D."/>
            <person name="Finy P."/>
            <person name="Geml J."/>
            <person name="Haridas S."/>
            <person name="Hughes K."/>
            <person name="Justo A."/>
            <person name="Karasinski D."/>
            <person name="Kautmanova I."/>
            <person name="Kiss B."/>
            <person name="Kocsube S."/>
            <person name="Kotiranta H."/>
            <person name="LaButti K.M."/>
            <person name="Lechner B.E."/>
            <person name="Liimatainen K."/>
            <person name="Lipzen A."/>
            <person name="Lukacs Z."/>
            <person name="Mihaltcheva S."/>
            <person name="Morgado L.N."/>
            <person name="Niskanen T."/>
            <person name="Noordeloos M.E."/>
            <person name="Ohm R.A."/>
            <person name="Ortiz-Santana B."/>
            <person name="Ovrebo C."/>
            <person name="Racz N."/>
            <person name="Riley R."/>
            <person name="Savchenko A."/>
            <person name="Shiryaev A."/>
            <person name="Soop K."/>
            <person name="Spirin V."/>
            <person name="Szebenyi C."/>
            <person name="Tomsovsky M."/>
            <person name="Tulloss R.E."/>
            <person name="Uehling J."/>
            <person name="Grigoriev I.V."/>
            <person name="Vagvolgyi C."/>
            <person name="Papp T."/>
            <person name="Martin F.M."/>
            <person name="Miettinen O."/>
            <person name="Hibbett D.S."/>
            <person name="Nagy L.G."/>
        </authorList>
    </citation>
    <scope>NUCLEOTIDE SEQUENCE [LARGE SCALE GENOMIC DNA]</scope>
    <source>
        <strain evidence="2 3">OMC1185</strain>
    </source>
</reference>
<dbReference type="EMBL" id="ML213509">
    <property type="protein sequence ID" value="TFK52298.1"/>
    <property type="molecule type" value="Genomic_DNA"/>
</dbReference>
<evidence type="ECO:0000313" key="3">
    <source>
        <dbReference type="Proteomes" id="UP000305948"/>
    </source>
</evidence>
<feature type="compositionally biased region" description="Basic and acidic residues" evidence="1">
    <location>
        <begin position="89"/>
        <end position="99"/>
    </location>
</feature>
<feature type="compositionally biased region" description="Polar residues" evidence="1">
    <location>
        <begin position="35"/>
        <end position="46"/>
    </location>
</feature>
<evidence type="ECO:0000313" key="2">
    <source>
        <dbReference type="EMBL" id="TFK52298.1"/>
    </source>
</evidence>
<feature type="region of interest" description="Disordered" evidence="1">
    <location>
        <begin position="1"/>
        <end position="69"/>
    </location>
</feature>
<dbReference type="OrthoDB" id="3361009at2759"/>
<proteinExistence type="predicted"/>
<gene>
    <name evidence="2" type="ORF">OE88DRAFT_1807231</name>
</gene>
<accession>A0A5C3N8N1</accession>
<evidence type="ECO:0000256" key="1">
    <source>
        <dbReference type="SAM" id="MobiDB-lite"/>
    </source>
</evidence>
<sequence length="115" mass="12321">MSSTQSPMTTARSEVPANDHPQMPSEVVPPRQVTEEPQQASTSPGDGSNVHYDAEKNVQYVEKPGGKIPWKDQVVGYAKEVRGTVLGKQDTKEHGEKILNGEASPASPTAPANVK</sequence>
<keyword evidence="3" id="KW-1185">Reference proteome</keyword>
<feature type="compositionally biased region" description="Polar residues" evidence="1">
    <location>
        <begin position="1"/>
        <end position="12"/>
    </location>
</feature>